<dbReference type="Proteomes" id="UP000030341">
    <property type="component" value="Chromosome 1"/>
</dbReference>
<dbReference type="KEGG" id="pseo:OM33_01165"/>
<dbReference type="STRING" id="1348114.OM33_01165"/>
<dbReference type="eggNOG" id="COG1916">
    <property type="taxonomic scope" value="Bacteria"/>
</dbReference>
<keyword evidence="2" id="KW-1185">Reference proteome</keyword>
<dbReference type="InterPro" id="IPR043737">
    <property type="entry name" value="DUF5682"/>
</dbReference>
<organism evidence="1 2">
    <name type="scientific">Pseudoalteromonas piratica</name>
    <dbReference type="NCBI Taxonomy" id="1348114"/>
    <lineage>
        <taxon>Bacteria</taxon>
        <taxon>Pseudomonadati</taxon>
        <taxon>Pseudomonadota</taxon>
        <taxon>Gammaproteobacteria</taxon>
        <taxon>Alteromonadales</taxon>
        <taxon>Pseudoalteromonadaceae</taxon>
        <taxon>Pseudoalteromonas</taxon>
    </lineage>
</organism>
<proteinExistence type="predicted"/>
<dbReference type="RefSeq" id="WP_038637656.1">
    <property type="nucleotide sequence ID" value="NZ_CP009888.1"/>
</dbReference>
<name>A0A0A7EBC2_9GAMM</name>
<evidence type="ECO:0000313" key="2">
    <source>
        <dbReference type="Proteomes" id="UP000030341"/>
    </source>
</evidence>
<reference evidence="1 2" key="1">
    <citation type="submission" date="2014-11" db="EMBL/GenBank/DDBJ databases">
        <title>Complete Genome Sequence of Pseudoalteromonas sp. Strain OCN003 Isolated from Kaneohe Bay, Oahu, Hawaii.</title>
        <authorList>
            <person name="Beurmann S."/>
            <person name="Videau P."/>
            <person name="Ushijima B."/>
            <person name="Smith A.M."/>
            <person name="Aeby G.S."/>
            <person name="Callahan S.M."/>
            <person name="Belcaid M."/>
        </authorList>
    </citation>
    <scope>NUCLEOTIDE SEQUENCE [LARGE SCALE GENOMIC DNA]</scope>
    <source>
        <strain evidence="1 2">OCN003</strain>
    </source>
</reference>
<evidence type="ECO:0008006" key="3">
    <source>
        <dbReference type="Google" id="ProtNLM"/>
    </source>
</evidence>
<sequence>MELPPLPKEQKAILENLYRNENLLFVPIRHHSPQCAMQLKHAIADFRPDVLLIEGPSEANHLINALVDEQTKPPIALYIYSEHSASQRLEQPSLRHRCYAPFVDFSPEWQALKMARQLGIAAQFIDLPYAQQLHFCDRQNQLDKETSMQHDASLATADAMERLVQQSECRDFNQWWDRYFESAYIEPNWQSYFMQLHMLCILVRNSATVTSQCIAREQFMAAKINSYLEQGKRCLVVCGGFHCSGINQLLLNPEDIISETNSVNNNSHAHLISYSLNRLDQLNLYQAGMPNVGYYQKFWQIASQKSHAQSAQQATLTQMMAQAVNQFQKRSTVSTADAIEAVAMANRLAALRGQHVGRVEVKDAIVSCLIKEPKENPESVFEQQLVELFSGNKKGSIPSNLPIAPLVSDFKAQCQHYKLPITGAQIEKTLDIYKSERHREISQLLHKLRFLNIPYGQFIAGPQFVSGHDLYRVREIWHIKWSPDTHANLIECCHYGDSLHDAAFSAVQHQLHGLNRDGHVNLLISALCMGLHQTITPIIERVESWLNNTHNIAELCTSLRFLNRAYRCYRLLSPNHENSIKNLLYVNIERLLNKLSWSFMLPEELIDSLMEALKTINSLSQQNTLNTEQEKLFCDTLDSLSEQLHISKIAGLATGILTLNKTYDTNTTSAKFSACFANINLELAQPGLFVAGFLSIARAQLIQSSQLISLLEKLFMSWSEDEFIVGLPYLRHAFCELTPREIKQLANTVNNKHAPIIESPSNSVSTTELTYARQLKQDVSIAFDAWQLGFNNNE</sequence>
<dbReference type="HOGENOM" id="CLU_009152_0_0_6"/>
<protein>
    <recommendedName>
        <fullName evidence="3">4-aminobutyrate aminotransferase</fullName>
    </recommendedName>
</protein>
<accession>A0A0A7EBC2</accession>
<dbReference type="OrthoDB" id="9768066at2"/>
<dbReference type="Pfam" id="PF18934">
    <property type="entry name" value="DUF5682"/>
    <property type="match status" value="1"/>
</dbReference>
<dbReference type="EMBL" id="CP009888">
    <property type="protein sequence ID" value="AIY63920.1"/>
    <property type="molecule type" value="Genomic_DNA"/>
</dbReference>
<dbReference type="AlphaFoldDB" id="A0A0A7EBC2"/>
<gene>
    <name evidence="1" type="ORF">OM33_01165</name>
</gene>
<evidence type="ECO:0000313" key="1">
    <source>
        <dbReference type="EMBL" id="AIY63920.1"/>
    </source>
</evidence>